<gene>
    <name evidence="2" type="ORF">CG710_006545</name>
</gene>
<comment type="caution">
    <text evidence="2">The sequence shown here is derived from an EMBL/GenBank/DDBJ whole genome shotgun (WGS) entry which is preliminary data.</text>
</comment>
<dbReference type="EMBL" id="NOKA02000006">
    <property type="protein sequence ID" value="RDY32121.1"/>
    <property type="molecule type" value="Genomic_DNA"/>
</dbReference>
<keyword evidence="1" id="KW-0812">Transmembrane</keyword>
<protein>
    <submittedName>
        <fullName evidence="2">Uncharacterized protein</fullName>
    </submittedName>
</protein>
<organism evidence="2 3">
    <name type="scientific">Lachnotalea glycerini</name>
    <dbReference type="NCBI Taxonomy" id="1763509"/>
    <lineage>
        <taxon>Bacteria</taxon>
        <taxon>Bacillati</taxon>
        <taxon>Bacillota</taxon>
        <taxon>Clostridia</taxon>
        <taxon>Lachnospirales</taxon>
        <taxon>Lachnospiraceae</taxon>
        <taxon>Lachnotalea</taxon>
    </lineage>
</organism>
<name>A0A371JH97_9FIRM</name>
<keyword evidence="1" id="KW-0472">Membrane</keyword>
<dbReference type="AlphaFoldDB" id="A0A371JH97"/>
<sequence length="178" mass="20202">MKEIFQEFGTAIISIATVVLVIGILMGISVSGKTGLLQIVGESVIKNETDYTSFLDFDAVVNWHNRTKPEVAYIESYGRFFSRMNTEFLVRYYAKDMEGIIYPMDQVILAKLFTDTMFGKVLDIRKADGTSVKNLYSAMNGMILFQKAGVYEVYFQIRDRENIIRVCKISIAVMRGGK</sequence>
<feature type="transmembrane region" description="Helical" evidence="1">
    <location>
        <begin position="12"/>
        <end position="30"/>
    </location>
</feature>
<proteinExistence type="predicted"/>
<evidence type="ECO:0000256" key="1">
    <source>
        <dbReference type="SAM" id="Phobius"/>
    </source>
</evidence>
<dbReference type="Proteomes" id="UP000216411">
    <property type="component" value="Unassembled WGS sequence"/>
</dbReference>
<evidence type="ECO:0000313" key="2">
    <source>
        <dbReference type="EMBL" id="RDY32121.1"/>
    </source>
</evidence>
<evidence type="ECO:0000313" key="3">
    <source>
        <dbReference type="Proteomes" id="UP000216411"/>
    </source>
</evidence>
<accession>A0A371JH97</accession>
<dbReference type="RefSeq" id="WP_094376146.1">
    <property type="nucleotide sequence ID" value="NZ_NOKA02000006.1"/>
</dbReference>
<keyword evidence="3" id="KW-1185">Reference proteome</keyword>
<reference evidence="2 3" key="1">
    <citation type="journal article" date="2017" name="Genome Announc.">
        <title>Draft Genome Sequence of a Sporulating and Motile Strain of Lachnotalea glycerini Isolated from Water in Quebec City, Canada.</title>
        <authorList>
            <person name="Maheux A.F."/>
            <person name="Boudreau D.K."/>
            <person name="Berube E."/>
            <person name="Boissinot M."/>
            <person name="Raymond F."/>
            <person name="Brodeur S."/>
            <person name="Corbeil J."/>
            <person name="Isabel S."/>
            <person name="Omar R.F."/>
            <person name="Bergeron M.G."/>
        </authorList>
    </citation>
    <scope>NUCLEOTIDE SEQUENCE [LARGE SCALE GENOMIC DNA]</scope>
    <source>
        <strain evidence="2 3">CCRI-19302</strain>
    </source>
</reference>
<dbReference type="OrthoDB" id="1924416at2"/>
<keyword evidence="1" id="KW-1133">Transmembrane helix</keyword>